<keyword evidence="1" id="KW-0347">Helicase</keyword>
<protein>
    <submittedName>
        <fullName evidence="1">ATP-dependent DNA helicase</fullName>
    </submittedName>
</protein>
<dbReference type="EMBL" id="BMAO01005338">
    <property type="protein sequence ID" value="GFR00788.1"/>
    <property type="molecule type" value="Genomic_DNA"/>
</dbReference>
<keyword evidence="1" id="KW-0547">Nucleotide-binding</keyword>
<keyword evidence="1" id="KW-0378">Hydrolase</keyword>
<reference evidence="1" key="1">
    <citation type="submission" date="2020-07" db="EMBL/GenBank/DDBJ databases">
        <title>Multicomponent nature underlies the extraordinary mechanical properties of spider dragline silk.</title>
        <authorList>
            <person name="Kono N."/>
            <person name="Nakamura H."/>
            <person name="Mori M."/>
            <person name="Yoshida Y."/>
            <person name="Ohtoshi R."/>
            <person name="Malay A.D."/>
            <person name="Moran D.A.P."/>
            <person name="Tomita M."/>
            <person name="Numata K."/>
            <person name="Arakawa K."/>
        </authorList>
    </citation>
    <scope>NUCLEOTIDE SEQUENCE</scope>
</reference>
<evidence type="ECO:0000313" key="2">
    <source>
        <dbReference type="Proteomes" id="UP000887116"/>
    </source>
</evidence>
<sequence length="139" mass="15996">MIHGPCGHINKSSPCMLNGTCTKISKVFRKETQTGEDGYPQYRRRSPDDGGIVTQIKKIMLTIENGQRVYFTEDNAIHKIIIPQKTTLMAFIELCRVDNFAKTLLYCEVPAYYVWKKNKFSRRKKGKAVSGYLDIKKDQ</sequence>
<dbReference type="OrthoDB" id="1728974at2759"/>
<dbReference type="AlphaFoldDB" id="A0A8X6ITN7"/>
<organism evidence="1 2">
    <name type="scientific">Trichonephila clavata</name>
    <name type="common">Joro spider</name>
    <name type="synonym">Nephila clavata</name>
    <dbReference type="NCBI Taxonomy" id="2740835"/>
    <lineage>
        <taxon>Eukaryota</taxon>
        <taxon>Metazoa</taxon>
        <taxon>Ecdysozoa</taxon>
        <taxon>Arthropoda</taxon>
        <taxon>Chelicerata</taxon>
        <taxon>Arachnida</taxon>
        <taxon>Araneae</taxon>
        <taxon>Araneomorphae</taxon>
        <taxon>Entelegynae</taxon>
        <taxon>Araneoidea</taxon>
        <taxon>Nephilidae</taxon>
        <taxon>Trichonephila</taxon>
    </lineage>
</organism>
<dbReference type="Proteomes" id="UP000887116">
    <property type="component" value="Unassembled WGS sequence"/>
</dbReference>
<gene>
    <name evidence="1" type="primary">EVAR_37517_1</name>
    <name evidence="1" type="ORF">TNCT_384051</name>
</gene>
<keyword evidence="1" id="KW-0067">ATP-binding</keyword>
<evidence type="ECO:0000313" key="1">
    <source>
        <dbReference type="EMBL" id="GFR00788.1"/>
    </source>
</evidence>
<accession>A0A8X6ITN7</accession>
<comment type="caution">
    <text evidence="1">The sequence shown here is derived from an EMBL/GenBank/DDBJ whole genome shotgun (WGS) entry which is preliminary data.</text>
</comment>
<name>A0A8X6ITN7_TRICU</name>
<feature type="non-terminal residue" evidence="1">
    <location>
        <position position="1"/>
    </location>
</feature>
<keyword evidence="2" id="KW-1185">Reference proteome</keyword>
<proteinExistence type="predicted"/>
<dbReference type="GO" id="GO:0004386">
    <property type="term" value="F:helicase activity"/>
    <property type="evidence" value="ECO:0007669"/>
    <property type="project" value="UniProtKB-KW"/>
</dbReference>